<dbReference type="SUPFAM" id="SSF56112">
    <property type="entry name" value="Protein kinase-like (PK-like)"/>
    <property type="match status" value="1"/>
</dbReference>
<dbReference type="Proteomes" id="UP000070089">
    <property type="component" value="Unassembled WGS sequence"/>
</dbReference>
<dbReference type="Pfam" id="PF12796">
    <property type="entry name" value="Ank_2"/>
    <property type="match status" value="3"/>
</dbReference>
<keyword evidence="3" id="KW-0418">Kinase</keyword>
<dbReference type="InterPro" id="IPR000719">
    <property type="entry name" value="Prot_kinase_dom"/>
</dbReference>
<dbReference type="AlphaFoldDB" id="A0A132NMR5"/>
<feature type="repeat" description="ANK" evidence="1">
    <location>
        <begin position="679"/>
        <end position="711"/>
    </location>
</feature>
<dbReference type="InterPro" id="IPR036770">
    <property type="entry name" value="Ankyrin_rpt-contain_sf"/>
</dbReference>
<dbReference type="PROSITE" id="PS50088">
    <property type="entry name" value="ANK_REPEAT"/>
    <property type="match status" value="4"/>
</dbReference>
<dbReference type="Gene3D" id="1.25.40.20">
    <property type="entry name" value="Ankyrin repeat-containing domain"/>
    <property type="match status" value="4"/>
</dbReference>
<feature type="repeat" description="ANK" evidence="1">
    <location>
        <begin position="586"/>
        <end position="618"/>
    </location>
</feature>
<keyword evidence="3" id="KW-0723">Serine/threonine-protein kinase</keyword>
<comment type="caution">
    <text evidence="3">The sequence shown here is derived from an EMBL/GenBank/DDBJ whole genome shotgun (WGS) entry which is preliminary data.</text>
</comment>
<dbReference type="OrthoDB" id="7464126at2759"/>
<dbReference type="Gene3D" id="1.10.510.10">
    <property type="entry name" value="Transferase(Phosphotransferase) domain 1"/>
    <property type="match status" value="1"/>
</dbReference>
<evidence type="ECO:0000256" key="1">
    <source>
        <dbReference type="PROSITE-ProRule" id="PRU00023"/>
    </source>
</evidence>
<organism evidence="3 4">
    <name type="scientific">Giardia duodenalis assemblage B</name>
    <dbReference type="NCBI Taxonomy" id="1394984"/>
    <lineage>
        <taxon>Eukaryota</taxon>
        <taxon>Metamonada</taxon>
        <taxon>Diplomonadida</taxon>
        <taxon>Hexamitidae</taxon>
        <taxon>Giardiinae</taxon>
        <taxon>Giardia</taxon>
    </lineage>
</organism>
<dbReference type="SMART" id="SM00248">
    <property type="entry name" value="ANK"/>
    <property type="match status" value="10"/>
</dbReference>
<protein>
    <submittedName>
        <fullName evidence="3">Serine/threonine protein kinase</fullName>
    </submittedName>
</protein>
<evidence type="ECO:0000259" key="2">
    <source>
        <dbReference type="PROSITE" id="PS50011"/>
    </source>
</evidence>
<gene>
    <name evidence="3" type="ORF">QR46_4657</name>
</gene>
<proteinExistence type="predicted"/>
<dbReference type="PROSITE" id="PS50297">
    <property type="entry name" value="ANK_REP_REGION"/>
    <property type="match status" value="2"/>
</dbReference>
<dbReference type="Pfam" id="PF00023">
    <property type="entry name" value="Ank"/>
    <property type="match status" value="1"/>
</dbReference>
<feature type="domain" description="Protein kinase" evidence="2">
    <location>
        <begin position="73"/>
        <end position="341"/>
    </location>
</feature>
<accession>A0A132NMR5</accession>
<dbReference type="SUPFAM" id="SSF48403">
    <property type="entry name" value="Ankyrin repeat"/>
    <property type="match status" value="1"/>
</dbReference>
<sequence>MLQRYYQDNCSSSYKDHHKRLLLAQNICLINLVQSQSLASGFKKEVAMLTENRDICATAAVVAVPKFTLRELFGTLSVILNKSASSTIYALKGFPNLAVKELRVGSLEACAVRNMELELAILPKFTHPHILKYHQALRDGETIYIIMNRHQRTIENMLVKHKRTKHPIPEQKILCILEQVASGLAYLHDSNKTDVNGDHLPDIVHRNVKNSNILTDGDERHFVLADFRLYRGGFSDETDGTNYTVYKAPEVLLYNRYSTASDIWSLGVIIYELATLLKPNFLEGKEPKDIFIDRWKPDLSAISNNLIRKILDHLLVLKAEDRISARKLVEILRLYQSEPKLTLSESDCESSGLNGCVGGSTTDMTTSNVPNNWYGTCIPLNLSVISTSHQLKTQPSTGQCLNMVSEQPAVQTKPTLGVSVHLVSKNASWTPLMYAAVTGDVETAKQHLSDKYKENGDGDTALVLAARAGHRHIVELLDPTDENGVTALMRAADRGDEKTVRALVPLQRRAQTTGEESTSYWARSGRTALMGAVVHGHMRTAELLVEHEGEMTDKNGRTALLLAADNNRANIVPLLINKEARIRDKQDRTPLMWAAHNGHTECVKLLLEREAGMQDENGWTALMYAAVCDHIDSISLLLNVEARMQESGGWTALMIAAQNGYSSSVFLLADKEAGLTNRDGQTALMYAARNGHYKSVLHLTSKEARIQSDNGWTALMLATYHHHINCVLLLAKYENGMKTRLKWQFLSNVFPSGTTALGIAKQRDNRGIINVLSRYPQE</sequence>
<dbReference type="EMBL" id="JXTI01000196">
    <property type="protein sequence ID" value="KWX11375.1"/>
    <property type="molecule type" value="Genomic_DNA"/>
</dbReference>
<dbReference type="InterPro" id="IPR002110">
    <property type="entry name" value="Ankyrin_rpt"/>
</dbReference>
<dbReference type="InterPro" id="IPR011009">
    <property type="entry name" value="Kinase-like_dom_sf"/>
</dbReference>
<dbReference type="PROSITE" id="PS50011">
    <property type="entry name" value="PROTEIN_KINASE_DOM"/>
    <property type="match status" value="1"/>
</dbReference>
<dbReference type="PANTHER" id="PTHR24120">
    <property type="entry name" value="GH07239P"/>
    <property type="match status" value="1"/>
</dbReference>
<keyword evidence="3" id="KW-0808">Transferase</keyword>
<dbReference type="VEuPathDB" id="GiardiaDB:QR46_4657"/>
<dbReference type="CDD" id="cd00180">
    <property type="entry name" value="PKc"/>
    <property type="match status" value="1"/>
</dbReference>
<feature type="repeat" description="ANK" evidence="1">
    <location>
        <begin position="524"/>
        <end position="556"/>
    </location>
</feature>
<feature type="repeat" description="ANK" evidence="1">
    <location>
        <begin position="555"/>
        <end position="587"/>
    </location>
</feature>
<dbReference type="PANTHER" id="PTHR24120:SF4">
    <property type="entry name" value="GH07239P"/>
    <property type="match status" value="1"/>
</dbReference>
<dbReference type="GO" id="GO:0005524">
    <property type="term" value="F:ATP binding"/>
    <property type="evidence" value="ECO:0007669"/>
    <property type="project" value="InterPro"/>
</dbReference>
<dbReference type="Gene3D" id="3.30.200.20">
    <property type="entry name" value="Phosphorylase Kinase, domain 1"/>
    <property type="match status" value="1"/>
</dbReference>
<reference evidence="3 4" key="1">
    <citation type="journal article" date="2015" name="Mol. Biochem. Parasitol.">
        <title>Identification of polymorphic genes for use in assemblage B genotyping assays through comparative genomics of multiple assemblage B Giardia duodenalis isolates.</title>
        <authorList>
            <person name="Wielinga C."/>
            <person name="Thompson R.C."/>
            <person name="Monis P."/>
            <person name="Ryan U."/>
        </authorList>
    </citation>
    <scope>NUCLEOTIDE SEQUENCE [LARGE SCALE GENOMIC DNA]</scope>
    <source>
        <strain evidence="3 4">BAH15c1</strain>
    </source>
</reference>
<keyword evidence="1" id="KW-0040">ANK repeat</keyword>
<dbReference type="Pfam" id="PF00069">
    <property type="entry name" value="Pkinase"/>
    <property type="match status" value="1"/>
</dbReference>
<dbReference type="GO" id="GO:0004674">
    <property type="term" value="F:protein serine/threonine kinase activity"/>
    <property type="evidence" value="ECO:0007669"/>
    <property type="project" value="UniProtKB-KW"/>
</dbReference>
<name>A0A132NMR5_GIAIN</name>
<evidence type="ECO:0000313" key="3">
    <source>
        <dbReference type="EMBL" id="KWX11375.1"/>
    </source>
</evidence>
<evidence type="ECO:0000313" key="4">
    <source>
        <dbReference type="Proteomes" id="UP000070089"/>
    </source>
</evidence>